<feature type="domain" description="Mab-21-like HhH/H2TH-like" evidence="2">
    <location>
        <begin position="286"/>
        <end position="382"/>
    </location>
</feature>
<dbReference type="GeneID" id="106178680"/>
<feature type="region of interest" description="Disordered" evidence="1">
    <location>
        <begin position="460"/>
        <end position="490"/>
    </location>
</feature>
<proteinExistence type="predicted"/>
<gene>
    <name evidence="4" type="primary">LOC106178680</name>
</gene>
<reference evidence="4" key="1">
    <citation type="submission" date="2025-08" db="UniProtKB">
        <authorList>
            <consortium name="RefSeq"/>
        </authorList>
    </citation>
    <scope>IDENTIFICATION</scope>
    <source>
        <tissue evidence="4">Gonads</tissue>
    </source>
</reference>
<dbReference type="Pfam" id="PF20266">
    <property type="entry name" value="Mab-21_C"/>
    <property type="match status" value="1"/>
</dbReference>
<dbReference type="PANTHER" id="PTHR10656">
    <property type="entry name" value="CELL FATE DETERMINING PROTEIN MAB21-RELATED"/>
    <property type="match status" value="1"/>
</dbReference>
<dbReference type="AlphaFoldDB" id="A0A1S3K4H2"/>
<dbReference type="InParanoid" id="A0A1S3K4H2"/>
<evidence type="ECO:0000313" key="3">
    <source>
        <dbReference type="Proteomes" id="UP000085678"/>
    </source>
</evidence>
<evidence type="ECO:0000256" key="1">
    <source>
        <dbReference type="SAM" id="MobiDB-lite"/>
    </source>
</evidence>
<dbReference type="KEGG" id="lak:106178680"/>
<dbReference type="OrthoDB" id="269173at2759"/>
<dbReference type="Proteomes" id="UP000085678">
    <property type="component" value="Unplaced"/>
</dbReference>
<dbReference type="RefSeq" id="XP_013417422.2">
    <property type="nucleotide sequence ID" value="XM_013561968.2"/>
</dbReference>
<protein>
    <submittedName>
        <fullName evidence="4">Uncharacterized protein LOC106178680</fullName>
    </submittedName>
</protein>
<name>A0A1S3K4H2_LINAN</name>
<dbReference type="PANTHER" id="PTHR10656:SF69">
    <property type="entry name" value="MAB-21-LIKE HHH_H2TH-LIKE DOMAIN-CONTAINING PROTEIN"/>
    <property type="match status" value="1"/>
</dbReference>
<evidence type="ECO:0000313" key="4">
    <source>
        <dbReference type="RefSeq" id="XP_013417422.2"/>
    </source>
</evidence>
<sequence length="651" mass="73913">MMAQDKESKTLYELILKYFLPMPVVENENVKHRVRDRLTTTMVDAGLQNLSVPLPQNQSHVSSGSRLDGFSVPEHIVVSTAGSADGSTYKPSYEVSDMDEMTVVANLFVSKDGVSKSRIFNTEPTSNPLYIRLRLTKEFVRLAREEGYTLSRTDYLRTRAATDTAMENVTSTAKAMPPESQSRDTHVTDIHGPAATSVTVIPEVAYQAELSRDSVLAFRHNLWPVEAWIHRHRKSGWPDKGLVHQCVSAGCYIVPVGPGGVQGLEWRYSFTAQERLLANSLTLLQRKVYMLLKLIQRHCVLEEFPSTALSSYHLKNVFFWLCEKIPSSHWTGANMYHILVTFLDEMLGCLVRGCLPHYFVPEGNLFARVPKAHLRQLARSVKKSRNNMFKVLVTLGIKVKFIDLYNARSPMLLFIQSLQSRQPTATFQQILISTLGTLTDDYMGLIRLWLGKIKEGHVNQPGGLKSKNNEEKDRKEHGLQQPEDRASETTGEWNHYQGLYHIALNNLTECLQLAVCDMENLRMNAACQPQHTREFLLAVMMKYMATHSLEPSIVVWIFTYINFKTEEHVDVKSTLENLLTLCEKNDPTTLTREEYNTWKLSVLTAADHPVVSECLPNAEWHKRMIMATDPNILKCIFKGTLKAVRGIDIDA</sequence>
<dbReference type="SMART" id="SM01265">
    <property type="entry name" value="Mab-21"/>
    <property type="match status" value="1"/>
</dbReference>
<evidence type="ECO:0000259" key="2">
    <source>
        <dbReference type="Pfam" id="PF20266"/>
    </source>
</evidence>
<dbReference type="Gene3D" id="1.10.1410.40">
    <property type="match status" value="1"/>
</dbReference>
<accession>A0A1S3K4H2</accession>
<dbReference type="InterPro" id="IPR046906">
    <property type="entry name" value="Mab-21_HhH/H2TH-like"/>
</dbReference>
<dbReference type="InterPro" id="IPR024810">
    <property type="entry name" value="MAB21L/cGLR"/>
</dbReference>
<feature type="compositionally biased region" description="Basic and acidic residues" evidence="1">
    <location>
        <begin position="467"/>
        <end position="487"/>
    </location>
</feature>
<keyword evidence="3" id="KW-1185">Reference proteome</keyword>
<organism evidence="3 4">
    <name type="scientific">Lingula anatina</name>
    <name type="common">Brachiopod</name>
    <name type="synonym">Lingula unguis</name>
    <dbReference type="NCBI Taxonomy" id="7574"/>
    <lineage>
        <taxon>Eukaryota</taxon>
        <taxon>Metazoa</taxon>
        <taxon>Spiralia</taxon>
        <taxon>Lophotrochozoa</taxon>
        <taxon>Brachiopoda</taxon>
        <taxon>Linguliformea</taxon>
        <taxon>Lingulata</taxon>
        <taxon>Lingulida</taxon>
        <taxon>Linguloidea</taxon>
        <taxon>Lingulidae</taxon>
        <taxon>Lingula</taxon>
    </lineage>
</organism>